<keyword evidence="3" id="KW-1185">Reference proteome</keyword>
<dbReference type="EMBL" id="JBHUHX010000018">
    <property type="protein sequence ID" value="MFD2112028.1"/>
    <property type="molecule type" value="Genomic_DNA"/>
</dbReference>
<name>A0ABW4YAR3_9GAMM</name>
<organism evidence="2 3">
    <name type="scientific">Thiorhodococcus fuscus</name>
    <dbReference type="NCBI Taxonomy" id="527200"/>
    <lineage>
        <taxon>Bacteria</taxon>
        <taxon>Pseudomonadati</taxon>
        <taxon>Pseudomonadota</taxon>
        <taxon>Gammaproteobacteria</taxon>
        <taxon>Chromatiales</taxon>
        <taxon>Chromatiaceae</taxon>
        <taxon>Thiorhodococcus</taxon>
    </lineage>
</organism>
<dbReference type="Pfam" id="PF05901">
    <property type="entry name" value="Excalibur"/>
    <property type="match status" value="1"/>
</dbReference>
<feature type="domain" description="Excalibur calcium-binding" evidence="1">
    <location>
        <begin position="2"/>
        <end position="14"/>
    </location>
</feature>
<protein>
    <submittedName>
        <fullName evidence="2">Excalibur calcium-binding domain-containing protein</fullName>
    </submittedName>
</protein>
<evidence type="ECO:0000313" key="3">
    <source>
        <dbReference type="Proteomes" id="UP001597337"/>
    </source>
</evidence>
<dbReference type="InterPro" id="IPR008613">
    <property type="entry name" value="Excalibur_Ca-bd_domain"/>
</dbReference>
<comment type="caution">
    <text evidence="2">The sequence shown here is derived from an EMBL/GenBank/DDBJ whole genome shotgun (WGS) entry which is preliminary data.</text>
</comment>
<evidence type="ECO:0000259" key="1">
    <source>
        <dbReference type="Pfam" id="PF05901"/>
    </source>
</evidence>
<sequence length="18" mass="1979">MSRLDRDGDGVPCEAVCR</sequence>
<dbReference type="Proteomes" id="UP001597337">
    <property type="component" value="Unassembled WGS sequence"/>
</dbReference>
<gene>
    <name evidence="2" type="ORF">ACFSJC_09275</name>
</gene>
<proteinExistence type="predicted"/>
<dbReference type="RefSeq" id="WP_386026121.1">
    <property type="nucleotide sequence ID" value="NZ_JBHUHX010000018.1"/>
</dbReference>
<reference evidence="3" key="1">
    <citation type="journal article" date="2019" name="Int. J. Syst. Evol. Microbiol.">
        <title>The Global Catalogue of Microorganisms (GCM) 10K type strain sequencing project: providing services to taxonomists for standard genome sequencing and annotation.</title>
        <authorList>
            <consortium name="The Broad Institute Genomics Platform"/>
            <consortium name="The Broad Institute Genome Sequencing Center for Infectious Disease"/>
            <person name="Wu L."/>
            <person name="Ma J."/>
        </authorList>
    </citation>
    <scope>NUCLEOTIDE SEQUENCE [LARGE SCALE GENOMIC DNA]</scope>
    <source>
        <strain evidence="3">KACC 12597</strain>
    </source>
</reference>
<evidence type="ECO:0000313" key="2">
    <source>
        <dbReference type="EMBL" id="MFD2112028.1"/>
    </source>
</evidence>
<accession>A0ABW4YAR3</accession>